<dbReference type="InterPro" id="IPR019734">
    <property type="entry name" value="TPR_rpt"/>
</dbReference>
<dbReference type="Pfam" id="PF07719">
    <property type="entry name" value="TPR_2"/>
    <property type="match status" value="1"/>
</dbReference>
<dbReference type="Pfam" id="PF13181">
    <property type="entry name" value="TPR_8"/>
    <property type="match status" value="1"/>
</dbReference>
<feature type="domain" description="JmjC" evidence="5">
    <location>
        <begin position="518"/>
        <end position="695"/>
    </location>
</feature>
<feature type="repeat" description="TPR" evidence="3">
    <location>
        <begin position="181"/>
        <end position="214"/>
    </location>
</feature>
<dbReference type="Pfam" id="PF13621">
    <property type="entry name" value="Cupin_8"/>
    <property type="match status" value="1"/>
</dbReference>
<dbReference type="AlphaFoldDB" id="A0AB34J1Q8"/>
<dbReference type="Proteomes" id="UP001515480">
    <property type="component" value="Unassembled WGS sequence"/>
</dbReference>
<gene>
    <name evidence="6" type="ORF">AB1Y20_006809</name>
</gene>
<dbReference type="InterPro" id="IPR050498">
    <property type="entry name" value="Ycf3"/>
</dbReference>
<reference evidence="6 7" key="1">
    <citation type="journal article" date="2024" name="Science">
        <title>Giant polyketide synthase enzymes in the biosynthesis of giant marine polyether toxins.</title>
        <authorList>
            <person name="Fallon T.R."/>
            <person name="Shende V.V."/>
            <person name="Wierzbicki I.H."/>
            <person name="Pendleton A.L."/>
            <person name="Watervoot N.F."/>
            <person name="Auber R.P."/>
            <person name="Gonzalez D.J."/>
            <person name="Wisecaver J.H."/>
            <person name="Moore B.S."/>
        </authorList>
    </citation>
    <scope>NUCLEOTIDE SEQUENCE [LARGE SCALE GENOMIC DNA]</scope>
    <source>
        <strain evidence="6 7">12B1</strain>
    </source>
</reference>
<feature type="repeat" description="TPR" evidence="3">
    <location>
        <begin position="249"/>
        <end position="282"/>
    </location>
</feature>
<dbReference type="SUPFAM" id="SSF48452">
    <property type="entry name" value="TPR-like"/>
    <property type="match status" value="1"/>
</dbReference>
<dbReference type="InterPro" id="IPR011990">
    <property type="entry name" value="TPR-like_helical_dom_sf"/>
</dbReference>
<feature type="repeat" description="TPR" evidence="3">
    <location>
        <begin position="215"/>
        <end position="248"/>
    </location>
</feature>
<feature type="region of interest" description="Disordered" evidence="4">
    <location>
        <begin position="78"/>
        <end position="98"/>
    </location>
</feature>
<proteinExistence type="predicted"/>
<dbReference type="Gene3D" id="1.25.40.10">
    <property type="entry name" value="Tetratricopeptide repeat domain"/>
    <property type="match status" value="2"/>
</dbReference>
<evidence type="ECO:0000256" key="1">
    <source>
        <dbReference type="ARBA" id="ARBA00022737"/>
    </source>
</evidence>
<dbReference type="SMART" id="SM00028">
    <property type="entry name" value="TPR"/>
    <property type="match status" value="7"/>
</dbReference>
<evidence type="ECO:0000256" key="4">
    <source>
        <dbReference type="SAM" id="MobiDB-lite"/>
    </source>
</evidence>
<dbReference type="InterPro" id="IPR003347">
    <property type="entry name" value="JmjC_dom"/>
</dbReference>
<evidence type="ECO:0000313" key="6">
    <source>
        <dbReference type="EMBL" id="KAL1510505.1"/>
    </source>
</evidence>
<dbReference type="PROSITE" id="PS50293">
    <property type="entry name" value="TPR_REGION"/>
    <property type="match status" value="1"/>
</dbReference>
<evidence type="ECO:0000259" key="5">
    <source>
        <dbReference type="PROSITE" id="PS51184"/>
    </source>
</evidence>
<evidence type="ECO:0000313" key="7">
    <source>
        <dbReference type="Proteomes" id="UP001515480"/>
    </source>
</evidence>
<evidence type="ECO:0000256" key="3">
    <source>
        <dbReference type="PROSITE-ProRule" id="PRU00339"/>
    </source>
</evidence>
<name>A0AB34J1Q8_PRYPA</name>
<dbReference type="InterPro" id="IPR013105">
    <property type="entry name" value="TPR_2"/>
</dbReference>
<keyword evidence="7" id="KW-1185">Reference proteome</keyword>
<comment type="caution">
    <text evidence="6">The sequence shown here is derived from an EMBL/GenBank/DDBJ whole genome shotgun (WGS) entry which is preliminary data.</text>
</comment>
<keyword evidence="1" id="KW-0677">Repeat</keyword>
<dbReference type="PANTHER" id="PTHR44858:SF1">
    <property type="entry name" value="UDP-N-ACETYLGLUCOSAMINE--PEPTIDE N-ACETYLGLUCOSAMINYLTRANSFERASE SPINDLY-RELATED"/>
    <property type="match status" value="1"/>
</dbReference>
<dbReference type="EMBL" id="JBGBPQ010000015">
    <property type="protein sequence ID" value="KAL1510505.1"/>
    <property type="molecule type" value="Genomic_DNA"/>
</dbReference>
<keyword evidence="2 3" id="KW-0802">TPR repeat</keyword>
<feature type="compositionally biased region" description="Pro residues" evidence="4">
    <location>
        <begin position="82"/>
        <end position="92"/>
    </location>
</feature>
<evidence type="ECO:0000256" key="2">
    <source>
        <dbReference type="ARBA" id="ARBA00022803"/>
    </source>
</evidence>
<organism evidence="6 7">
    <name type="scientific">Prymnesium parvum</name>
    <name type="common">Toxic golden alga</name>
    <dbReference type="NCBI Taxonomy" id="97485"/>
    <lineage>
        <taxon>Eukaryota</taxon>
        <taxon>Haptista</taxon>
        <taxon>Haptophyta</taxon>
        <taxon>Prymnesiophyceae</taxon>
        <taxon>Prymnesiales</taxon>
        <taxon>Prymnesiaceae</taxon>
        <taxon>Prymnesium</taxon>
    </lineage>
</organism>
<dbReference type="InterPro" id="IPR041667">
    <property type="entry name" value="Cupin_8"/>
</dbReference>
<dbReference type="PROSITE" id="PS50005">
    <property type="entry name" value="TPR"/>
    <property type="match status" value="5"/>
</dbReference>
<protein>
    <recommendedName>
        <fullName evidence="5">JmjC domain-containing protein</fullName>
    </recommendedName>
</protein>
<dbReference type="Pfam" id="PF13432">
    <property type="entry name" value="TPR_16"/>
    <property type="match status" value="2"/>
</dbReference>
<sequence>MAARAPRLRSSTQFKAATRPVTVRPFLLAITLAAAAAQETCHWSWKAFGAFPPDMRVLGCSPRESCAFSWRRWRCQPRSAAPAPPAAPPSTPPAREARQVDMSARQVPEWLAPMQQGLQYHAASRWQQAAAAYESALALGLPPQYSFQVRSNLGLALMQLHRSEEALESFDAVLREKPDYADGHHNRGNVLYKMARFSDALRAFEQAVELVPTDAGSWFNLGNAADKLAEHGLAVKAFRNVLRHDPSDAEAAYNLANALKAEGATAEAIEWYTKALRSTPNDANKHANLAYTLDAAARHAEAARSFENAIALDTSDASNYIGLGHALKSTGEMAKAAEAYRHALQLVPHSAAAYTGLGSALKDSDPQAAADAFACASAADESQLEQARAIEAWLDANPPPVGKQPPASPTYPSVFEEAPRCASMPMDEAVAAGADALLRRGPTKLSNATHGWQAREWTDAELLRAVGDGPLQMLAMPHAVHPTLDVQHDALVEPALHGVFFKDYLALLDRLASSAEFAVYLAQLNLLKLPKLLAHVCLPAALPASKLTMVNVWVGGELMKNGLHFDQYDNLLFQIAGSKRALIFPPDDAGNLYYSESNIRRHQMNVSNANPFDGSTEHERVRHNVAKLNIFASDIATTHPKVASAKAMICELNAGEALFIPRGWHHAVISHAPEKRNLAVNTWYDVHGKTIPLERASSLGDLFQSKGC</sequence>
<dbReference type="PANTHER" id="PTHR44858">
    <property type="entry name" value="TETRATRICOPEPTIDE REPEAT PROTEIN 6"/>
    <property type="match status" value="1"/>
</dbReference>
<feature type="repeat" description="TPR" evidence="3">
    <location>
        <begin position="317"/>
        <end position="350"/>
    </location>
</feature>
<dbReference type="SUPFAM" id="SSF51197">
    <property type="entry name" value="Clavaminate synthase-like"/>
    <property type="match status" value="1"/>
</dbReference>
<dbReference type="InterPro" id="IPR014710">
    <property type="entry name" value="RmlC-like_jellyroll"/>
</dbReference>
<dbReference type="SMART" id="SM00558">
    <property type="entry name" value="JmjC"/>
    <property type="match status" value="1"/>
</dbReference>
<accession>A0AB34J1Q8</accession>
<feature type="repeat" description="TPR" evidence="3">
    <location>
        <begin position="147"/>
        <end position="180"/>
    </location>
</feature>
<dbReference type="Gene3D" id="2.60.120.10">
    <property type="entry name" value="Jelly Rolls"/>
    <property type="match status" value="1"/>
</dbReference>
<dbReference type="PROSITE" id="PS51184">
    <property type="entry name" value="JMJC"/>
    <property type="match status" value="1"/>
</dbReference>